<dbReference type="Pfam" id="PF00096">
    <property type="entry name" value="zf-C2H2"/>
    <property type="match status" value="1"/>
</dbReference>
<sequence length="1219" mass="134805">MQLLRCCLSYVNVFQNFTILFPYISPINDMTEDAVEVCSMLNSQFAEATSEASTVAQLDNTLYLNSNIAVDGSCLFTTTDLAGGFPEGTVLQILPDSTILAVPPLKEASNQNLNNTIIFKDPSFISDLSGSQTNTQVSNLLAEPDNQNGLANVPICSEANMSDLDLSFLSETVDSISTPTSKALNDAALKELQGSIAPQSLDVVEGDPCNNESVNGGISDSLSSPPKDTDEPAEDVVMIDVSKPIQLSQNSLIMVNGQKCVLQQTQSGQVVAYPVKEQEKPRRRRGRPRKTSVEQAPNDTSLEASPELDNASDDDKEHGLLEIVNDDGSLVRRSTRRRRKNKVLKDYETGNLKQELGSDVEESELVEVDGEMSRRKKAKGPGRPRKNPIPEPIVSGMKRQRGRPKKPVIENEPTQAFLVQTDGQLLMMQVPLSSIPPGVSLEEVAQNIANRLSVGLGHTQTNAATELRNILPAKSQSTQDPESLSEPAVQDHSVGSTTNLCNIEGFKNMETLENNCGSSSENLSPDVTDSAKASEILDAALNSIPERNVSDSNISSFFSENILTTKPQFSNLQIPQENALLNIPTSISSTTGMSLTCDKTESEEQDLEANFTQFQVPKDFLLSADFMKGKMNLQDLLENVVSNAEEPRIMPEGNASNKEGDSLHPQEDYSTLNAENDLKDFEANLDAGITSRGKDIEQKQEASAEAPNHDKMELVDNSYDFLTSDLSHSIICANTAKTMVPNEAIISSIKHDHNLLVQSVPAAEDKASSKNIGKSNVLKTQISVSKKGFQPILPVQKTVSNLETSTNVGTILSIPAMAVVPVSSDQQLQLSDKILPVILPAELPGSIKCKICQRCYFSDQELIKHFKSQHPKCICKECNYMSEYSYMMKRHAVRHTERGVVCEECGKHYKDHYILKMHIKMVHSIAEVLYTCDICEKKFTRKAHLKRHLRIHQPDRPYKCSFCNYRGCEKSDITKHILIHEAPKHACHICGKAFRHIKNKELHLKRHFKQRDYKCGICNFYGYTFTDIRKHIERRHTDAKSSTCLSCGLVFKSKEMLEEHFASGQCEIPLGEDQNIKQESVEMVETSALEDMSSDLLETDQNREEHNPIENDSQYKTCTLQQGQFIMNSDGILSTSNSQILVNGLEGAEFLSSENLPFLNVGNESSKLITLVTNDGKNYTLPPKESGSTSESSDCSLTLNTNNKVETLFLSALQEDENT</sequence>
<keyword evidence="4" id="KW-0862">Zinc</keyword>
<dbReference type="PROSITE" id="PS00028">
    <property type="entry name" value="ZINC_FINGER_C2H2_1"/>
    <property type="match status" value="3"/>
</dbReference>
<feature type="domain" description="C2H2-type" evidence="9">
    <location>
        <begin position="958"/>
        <end position="985"/>
    </location>
</feature>
<evidence type="ECO:0000256" key="7">
    <source>
        <dbReference type="PROSITE-ProRule" id="PRU00042"/>
    </source>
</evidence>
<dbReference type="SUPFAM" id="SSF57667">
    <property type="entry name" value="beta-beta-alpha zinc fingers"/>
    <property type="match status" value="3"/>
</dbReference>
<dbReference type="GO" id="GO:0008270">
    <property type="term" value="F:zinc ion binding"/>
    <property type="evidence" value="ECO:0007669"/>
    <property type="project" value="UniProtKB-KW"/>
</dbReference>
<dbReference type="GO" id="GO:0000981">
    <property type="term" value="F:DNA-binding transcription factor activity, RNA polymerase II-specific"/>
    <property type="evidence" value="ECO:0007669"/>
    <property type="project" value="TreeGrafter"/>
</dbReference>
<keyword evidence="2" id="KW-0677">Repeat</keyword>
<evidence type="ECO:0000259" key="9">
    <source>
        <dbReference type="PROSITE" id="PS50157"/>
    </source>
</evidence>
<dbReference type="InterPro" id="IPR017956">
    <property type="entry name" value="AT_hook_DNA-bd_motif"/>
</dbReference>
<evidence type="ECO:0000256" key="2">
    <source>
        <dbReference type="ARBA" id="ARBA00022737"/>
    </source>
</evidence>
<evidence type="ECO:0000256" key="4">
    <source>
        <dbReference type="ARBA" id="ARBA00022833"/>
    </source>
</evidence>
<dbReference type="GO" id="GO:0000978">
    <property type="term" value="F:RNA polymerase II cis-regulatory region sequence-specific DNA binding"/>
    <property type="evidence" value="ECO:0007669"/>
    <property type="project" value="TreeGrafter"/>
</dbReference>
<keyword evidence="1" id="KW-0479">Metal-binding</keyword>
<dbReference type="Proteomes" id="UP000827092">
    <property type="component" value="Unassembled WGS sequence"/>
</dbReference>
<dbReference type="PRINTS" id="PR00929">
    <property type="entry name" value="ATHOOK"/>
</dbReference>
<evidence type="ECO:0000256" key="8">
    <source>
        <dbReference type="SAM" id="MobiDB-lite"/>
    </source>
</evidence>
<dbReference type="FunFam" id="3.30.160.60:FF:000100">
    <property type="entry name" value="Zinc finger 45-like"/>
    <property type="match status" value="1"/>
</dbReference>
<feature type="compositionally biased region" description="Polar residues" evidence="8">
    <location>
        <begin position="293"/>
        <end position="303"/>
    </location>
</feature>
<feature type="domain" description="C2H2-type" evidence="9">
    <location>
        <begin position="900"/>
        <end position="924"/>
    </location>
</feature>
<feature type="domain" description="C2H2-type" evidence="9">
    <location>
        <begin position="985"/>
        <end position="1012"/>
    </location>
</feature>
<organism evidence="10 11">
    <name type="scientific">Oedothorax gibbosus</name>
    <dbReference type="NCBI Taxonomy" id="931172"/>
    <lineage>
        <taxon>Eukaryota</taxon>
        <taxon>Metazoa</taxon>
        <taxon>Ecdysozoa</taxon>
        <taxon>Arthropoda</taxon>
        <taxon>Chelicerata</taxon>
        <taxon>Arachnida</taxon>
        <taxon>Araneae</taxon>
        <taxon>Araneomorphae</taxon>
        <taxon>Entelegynae</taxon>
        <taxon>Araneoidea</taxon>
        <taxon>Linyphiidae</taxon>
        <taxon>Erigoninae</taxon>
        <taxon>Oedothorax</taxon>
    </lineage>
</organism>
<keyword evidence="5" id="KW-0539">Nucleus</keyword>
<comment type="similarity">
    <text evidence="6">Belongs to the snail C2H2-type zinc-finger protein family.</text>
</comment>
<evidence type="ECO:0000313" key="10">
    <source>
        <dbReference type="EMBL" id="KAG8196916.1"/>
    </source>
</evidence>
<feature type="compositionally biased region" description="Basic residues" evidence="8">
    <location>
        <begin position="281"/>
        <end position="290"/>
    </location>
</feature>
<feature type="region of interest" description="Disordered" evidence="8">
    <location>
        <begin position="272"/>
        <end position="318"/>
    </location>
</feature>
<comment type="caution">
    <text evidence="10">The sequence shown here is derived from an EMBL/GenBank/DDBJ whole genome shotgun (WGS) entry which is preliminary data.</text>
</comment>
<dbReference type="InterPro" id="IPR036236">
    <property type="entry name" value="Znf_C2H2_sf"/>
</dbReference>
<dbReference type="Gene3D" id="3.30.160.60">
    <property type="entry name" value="Classic Zinc Finger"/>
    <property type="match status" value="4"/>
</dbReference>
<keyword evidence="3 7" id="KW-0863">Zinc-finger</keyword>
<dbReference type="SMART" id="SM00355">
    <property type="entry name" value="ZnF_C2H2"/>
    <property type="match status" value="8"/>
</dbReference>
<feature type="compositionally biased region" description="Polar residues" evidence="8">
    <location>
        <begin position="210"/>
        <end position="226"/>
    </location>
</feature>
<evidence type="ECO:0000256" key="5">
    <source>
        <dbReference type="ARBA" id="ARBA00023242"/>
    </source>
</evidence>
<feature type="region of interest" description="Disordered" evidence="8">
    <location>
        <begin position="363"/>
        <end position="407"/>
    </location>
</feature>
<feature type="region of interest" description="Disordered" evidence="8">
    <location>
        <begin position="474"/>
        <end position="495"/>
    </location>
</feature>
<feature type="compositionally biased region" description="Basic residues" evidence="8">
    <location>
        <begin position="374"/>
        <end position="386"/>
    </location>
</feature>
<evidence type="ECO:0000256" key="1">
    <source>
        <dbReference type="ARBA" id="ARBA00022723"/>
    </source>
</evidence>
<dbReference type="AlphaFoldDB" id="A0AAV6VN00"/>
<gene>
    <name evidence="10" type="ORF">JTE90_027620</name>
</gene>
<dbReference type="PANTHER" id="PTHR24388">
    <property type="entry name" value="ZINC FINGER PROTEIN"/>
    <property type="match status" value="1"/>
</dbReference>
<dbReference type="EMBL" id="JAFNEN010000063">
    <property type="protein sequence ID" value="KAG8196916.1"/>
    <property type="molecule type" value="Genomic_DNA"/>
</dbReference>
<feature type="region of interest" description="Disordered" evidence="8">
    <location>
        <begin position="207"/>
        <end position="232"/>
    </location>
</feature>
<dbReference type="PANTHER" id="PTHR24388:SF104">
    <property type="entry name" value="AT-RICH BINDING PROTEIN-RELATED"/>
    <property type="match status" value="1"/>
</dbReference>
<evidence type="ECO:0000256" key="6">
    <source>
        <dbReference type="ARBA" id="ARBA00037948"/>
    </source>
</evidence>
<feature type="compositionally biased region" description="Basic and acidic residues" evidence="8">
    <location>
        <begin position="658"/>
        <end position="667"/>
    </location>
</feature>
<evidence type="ECO:0000313" key="11">
    <source>
        <dbReference type="Proteomes" id="UP000827092"/>
    </source>
</evidence>
<feature type="region of interest" description="Disordered" evidence="8">
    <location>
        <begin position="691"/>
        <end position="711"/>
    </location>
</feature>
<dbReference type="InterPro" id="IPR050527">
    <property type="entry name" value="Snail/Krueppel_Znf"/>
</dbReference>
<dbReference type="InterPro" id="IPR013087">
    <property type="entry name" value="Znf_C2H2_type"/>
</dbReference>
<dbReference type="SMART" id="SM00384">
    <property type="entry name" value="AT_hook"/>
    <property type="match status" value="3"/>
</dbReference>
<feature type="region of interest" description="Disordered" evidence="8">
    <location>
        <begin position="647"/>
        <end position="668"/>
    </location>
</feature>
<keyword evidence="11" id="KW-1185">Reference proteome</keyword>
<protein>
    <recommendedName>
        <fullName evidence="9">C2H2-type domain-containing protein</fullName>
    </recommendedName>
</protein>
<evidence type="ECO:0000256" key="3">
    <source>
        <dbReference type="ARBA" id="ARBA00022771"/>
    </source>
</evidence>
<dbReference type="PROSITE" id="PS50157">
    <property type="entry name" value="ZINC_FINGER_C2H2_2"/>
    <property type="match status" value="4"/>
</dbReference>
<reference evidence="10 11" key="1">
    <citation type="journal article" date="2022" name="Nat. Ecol. Evol.">
        <title>A masculinizing supergene underlies an exaggerated male reproductive morph in a spider.</title>
        <authorList>
            <person name="Hendrickx F."/>
            <person name="De Corte Z."/>
            <person name="Sonet G."/>
            <person name="Van Belleghem S.M."/>
            <person name="Kostlbacher S."/>
            <person name="Vangestel C."/>
        </authorList>
    </citation>
    <scope>NUCLEOTIDE SEQUENCE [LARGE SCALE GENOMIC DNA]</scope>
    <source>
        <strain evidence="10">W744_W776</strain>
    </source>
</reference>
<proteinExistence type="inferred from homology"/>
<name>A0AAV6VN00_9ARAC</name>
<accession>A0AAV6VN00</accession>
<feature type="compositionally biased region" description="Basic and acidic residues" evidence="8">
    <location>
        <begin position="692"/>
        <end position="711"/>
    </location>
</feature>
<feature type="domain" description="C2H2-type" evidence="9">
    <location>
        <begin position="930"/>
        <end position="957"/>
    </location>
</feature>